<gene>
    <name evidence="1" type="ORF">DJ90_6219</name>
</gene>
<proteinExistence type="predicted"/>
<dbReference type="AlphaFoldDB" id="A0A090Y9Y4"/>
<dbReference type="Proteomes" id="UP000029278">
    <property type="component" value="Unassembled WGS sequence"/>
</dbReference>
<reference evidence="1 2" key="1">
    <citation type="submission" date="2014-04" db="EMBL/GenBank/DDBJ databases">
        <authorList>
            <person name="Bishop-Lilly K.A."/>
            <person name="Broomall S.M."/>
            <person name="Chain P.S."/>
            <person name="Chertkov O."/>
            <person name="Coyne S.R."/>
            <person name="Daligault H.E."/>
            <person name="Davenport K.W."/>
            <person name="Erkkila T."/>
            <person name="Frey K.G."/>
            <person name="Gibbons H.S."/>
            <person name="Gu W."/>
            <person name="Jaissle J."/>
            <person name="Johnson S.L."/>
            <person name="Koroleva G.I."/>
            <person name="Ladner J.T."/>
            <person name="Lo C.-C."/>
            <person name="Minogue T.D."/>
            <person name="Munk C."/>
            <person name="Palacios G.F."/>
            <person name="Redden C.L."/>
            <person name="Rosenzweig C.N."/>
            <person name="Scholz M.B."/>
            <person name="Teshima H."/>
            <person name="Xu Y."/>
        </authorList>
    </citation>
    <scope>NUCLEOTIDE SEQUENCE [LARGE SCALE GENOMIC DNA]</scope>
    <source>
        <strain evidence="1 2">8244</strain>
    </source>
</reference>
<keyword evidence="2" id="KW-1185">Reference proteome</keyword>
<evidence type="ECO:0000313" key="1">
    <source>
        <dbReference type="EMBL" id="KFM89135.1"/>
    </source>
</evidence>
<name>A0A090Y9Y4_PAEMA</name>
<comment type="caution">
    <text evidence="1">The sequence shown here is derived from an EMBL/GenBank/DDBJ whole genome shotgun (WGS) entry which is preliminary data.</text>
</comment>
<dbReference type="HOGENOM" id="CLU_505115_0_0_9"/>
<organism evidence="1 2">
    <name type="scientific">Paenibacillus macerans</name>
    <name type="common">Bacillus macerans</name>
    <dbReference type="NCBI Taxonomy" id="44252"/>
    <lineage>
        <taxon>Bacteria</taxon>
        <taxon>Bacillati</taxon>
        <taxon>Bacillota</taxon>
        <taxon>Bacilli</taxon>
        <taxon>Bacillales</taxon>
        <taxon>Paenibacillaceae</taxon>
        <taxon>Paenibacillus</taxon>
    </lineage>
</organism>
<sequence>MCYRNCVSIFVPFDICSQSLTYPADWQNSTVVLSDCLNVHVNYCTVNRQDVSFQFDLYDTVTFQQRDCGSLLIKLNVLRSNTQSIGYVTNRQESASVLDVRSNVGCISCTIYSVARATDFENRYSITFGVFNRCRSRNFSDNCFCYRFVIFPIRILLSFGYSITFNGQFNFSFRNSTVKNNANIRYRNRASRIAFALNVEDHSSVIARSSNIVDNQVPARYFNRWCACKFNAIRQNQTNFAIVHQSAGFTFSDREITSLLFACTDNDIRSRCYLRSNRSNNLSYYNVPFNSCGTANRNFQIAGEVRSQSYFKVFEVKRRCICIILRTRVYQVLGCTIVISCKSFKRQCQTFVCYSRKGIWFFRSILTSNIPFILILPSSTFRQRQFKITSVRASYDTVTNSLSNMEIGNSLFILAGNQSRCIFSLQRGFIFTISTNFGFRNVSGGSAAQASNDIAFLDFCGIINSEVVRNFNFGLNFIGTFITCFHRCFRSSISFNRNNQFLIVFLLCDIKPLRVKITVHTFHRFFIVDPNISIRQFNS</sequence>
<evidence type="ECO:0000313" key="2">
    <source>
        <dbReference type="Proteomes" id="UP000029278"/>
    </source>
</evidence>
<accession>A0A090Y9Y4</accession>
<protein>
    <submittedName>
        <fullName evidence="1">Uncharacterized protein</fullName>
    </submittedName>
</protein>
<dbReference type="EMBL" id="JMQA01000060">
    <property type="protein sequence ID" value="KFM89135.1"/>
    <property type="molecule type" value="Genomic_DNA"/>
</dbReference>